<sequence>MYKLHIGTSTLLQNMKQVHQPTVALISSINTFLIKLSTIIPRIKRNSVVNDNRSSTRTALNASSNLSSNKALSEDANDILQKGCNRNDDRKKQTLSTQIETSKVILKISNDKLKQISIENFKRSGCVANLKKQVLIQNLIKNVDESDE</sequence>
<accession>A0AAD5XWV5</accession>
<evidence type="ECO:0000313" key="1">
    <source>
        <dbReference type="EMBL" id="KAJ3222602.1"/>
    </source>
</evidence>
<protein>
    <submittedName>
        <fullName evidence="1">Uncharacterized protein</fullName>
    </submittedName>
</protein>
<comment type="caution">
    <text evidence="1">The sequence shown here is derived from an EMBL/GenBank/DDBJ whole genome shotgun (WGS) entry which is preliminary data.</text>
</comment>
<dbReference type="AlphaFoldDB" id="A0AAD5XWV5"/>
<proteinExistence type="predicted"/>
<gene>
    <name evidence="1" type="ORF">HK099_002114</name>
</gene>
<reference evidence="1" key="1">
    <citation type="submission" date="2020-05" db="EMBL/GenBank/DDBJ databases">
        <title>Phylogenomic resolution of chytrid fungi.</title>
        <authorList>
            <person name="Stajich J.E."/>
            <person name="Amses K."/>
            <person name="Simmons R."/>
            <person name="Seto K."/>
            <person name="Myers J."/>
            <person name="Bonds A."/>
            <person name="Quandt C.A."/>
            <person name="Barry K."/>
            <person name="Liu P."/>
            <person name="Grigoriev I."/>
            <person name="Longcore J.E."/>
            <person name="James T.Y."/>
        </authorList>
    </citation>
    <scope>NUCLEOTIDE SEQUENCE</scope>
    <source>
        <strain evidence="1">JEL0476</strain>
    </source>
</reference>
<evidence type="ECO:0000313" key="2">
    <source>
        <dbReference type="Proteomes" id="UP001211065"/>
    </source>
</evidence>
<keyword evidence="2" id="KW-1185">Reference proteome</keyword>
<name>A0AAD5XWV5_9FUNG</name>
<dbReference type="EMBL" id="JADGJW010000168">
    <property type="protein sequence ID" value="KAJ3222602.1"/>
    <property type="molecule type" value="Genomic_DNA"/>
</dbReference>
<organism evidence="1 2">
    <name type="scientific">Clydaea vesicula</name>
    <dbReference type="NCBI Taxonomy" id="447962"/>
    <lineage>
        <taxon>Eukaryota</taxon>
        <taxon>Fungi</taxon>
        <taxon>Fungi incertae sedis</taxon>
        <taxon>Chytridiomycota</taxon>
        <taxon>Chytridiomycota incertae sedis</taxon>
        <taxon>Chytridiomycetes</taxon>
        <taxon>Lobulomycetales</taxon>
        <taxon>Lobulomycetaceae</taxon>
        <taxon>Clydaea</taxon>
    </lineage>
</organism>
<dbReference type="Proteomes" id="UP001211065">
    <property type="component" value="Unassembled WGS sequence"/>
</dbReference>